<evidence type="ECO:0000313" key="1">
    <source>
        <dbReference type="EMBL" id="KAL2611144.1"/>
    </source>
</evidence>
<reference evidence="1 2" key="1">
    <citation type="submission" date="2024-09" db="EMBL/GenBank/DDBJ databases">
        <title>Chromosome-scale assembly of Riccia fluitans.</title>
        <authorList>
            <person name="Paukszto L."/>
            <person name="Sawicki J."/>
            <person name="Karawczyk K."/>
            <person name="Piernik-Szablinska J."/>
            <person name="Szczecinska M."/>
            <person name="Mazdziarz M."/>
        </authorList>
    </citation>
    <scope>NUCLEOTIDE SEQUENCE [LARGE SCALE GENOMIC DNA]</scope>
    <source>
        <strain evidence="1">Rf_01</strain>
        <tissue evidence="1">Aerial parts of the thallus</tissue>
    </source>
</reference>
<dbReference type="Proteomes" id="UP001605036">
    <property type="component" value="Unassembled WGS sequence"/>
</dbReference>
<gene>
    <name evidence="1" type="ORF">R1flu_022836</name>
</gene>
<protein>
    <submittedName>
        <fullName evidence="1">Uncharacterized protein</fullName>
    </submittedName>
</protein>
<sequence length="89" mass="9930">MYIDSGLRSWLTAKTGLAIASVQVHVHLDVFLNHRNPFFWVIRIYGSVQAAGKEVIELPVHPYEGKAKANVDHHLPLLSGSLPSSFFFS</sequence>
<evidence type="ECO:0000313" key="2">
    <source>
        <dbReference type="Proteomes" id="UP001605036"/>
    </source>
</evidence>
<dbReference type="EMBL" id="JBHFFA010000007">
    <property type="protein sequence ID" value="KAL2611144.1"/>
    <property type="molecule type" value="Genomic_DNA"/>
</dbReference>
<name>A0ABD1XQU0_9MARC</name>
<accession>A0ABD1XQU0</accession>
<comment type="caution">
    <text evidence="1">The sequence shown here is derived from an EMBL/GenBank/DDBJ whole genome shotgun (WGS) entry which is preliminary data.</text>
</comment>
<keyword evidence="2" id="KW-1185">Reference proteome</keyword>
<organism evidence="1 2">
    <name type="scientific">Riccia fluitans</name>
    <dbReference type="NCBI Taxonomy" id="41844"/>
    <lineage>
        <taxon>Eukaryota</taxon>
        <taxon>Viridiplantae</taxon>
        <taxon>Streptophyta</taxon>
        <taxon>Embryophyta</taxon>
        <taxon>Marchantiophyta</taxon>
        <taxon>Marchantiopsida</taxon>
        <taxon>Marchantiidae</taxon>
        <taxon>Marchantiales</taxon>
        <taxon>Ricciaceae</taxon>
        <taxon>Riccia</taxon>
    </lineage>
</organism>
<proteinExistence type="predicted"/>
<dbReference type="AlphaFoldDB" id="A0ABD1XQU0"/>